<dbReference type="InParanoid" id="L8Y8Z1"/>
<evidence type="ECO:0000313" key="7">
    <source>
        <dbReference type="EMBL" id="ELV11514.1"/>
    </source>
</evidence>
<dbReference type="PRINTS" id="PR00304">
    <property type="entry name" value="TCOMPLEXTCP1"/>
</dbReference>
<dbReference type="GO" id="GO:0140662">
    <property type="term" value="F:ATP-dependent protein folding chaperone"/>
    <property type="evidence" value="ECO:0007669"/>
    <property type="project" value="InterPro"/>
</dbReference>
<dbReference type="Gene3D" id="1.10.560.10">
    <property type="entry name" value="GroEL-like equatorial domain"/>
    <property type="match status" value="1"/>
</dbReference>
<sequence length="218" mass="23421">MPENVASWSRSASRSGSEKGAHQDPYKLAQIRFSNISVTKAVADALKKNLEPKRMDKMIQDGKGDVTITNDGATILKQIQVLYPAARVLVELSKDQDTEAGDGTTSVVIIAGSLLDSCTKLLQKGIHPTIISRSFQKALEKGSEILTDMSRPVELSDKRNLLNSAATSLNSKVVSQYSSLLSPMSVNAVMKVIDPATATILGLRDIKIVKKPGGTVDN</sequence>
<dbReference type="InterPro" id="IPR002194">
    <property type="entry name" value="Chaperonin_TCP-1_CS"/>
</dbReference>
<organism evidence="7 8">
    <name type="scientific">Tupaia chinensis</name>
    <name type="common">Chinese tree shrew</name>
    <name type="synonym">Tupaia belangeri chinensis</name>
    <dbReference type="NCBI Taxonomy" id="246437"/>
    <lineage>
        <taxon>Eukaryota</taxon>
        <taxon>Metazoa</taxon>
        <taxon>Chordata</taxon>
        <taxon>Craniata</taxon>
        <taxon>Vertebrata</taxon>
        <taxon>Euteleostomi</taxon>
        <taxon>Mammalia</taxon>
        <taxon>Eutheria</taxon>
        <taxon>Euarchontoglires</taxon>
        <taxon>Scandentia</taxon>
        <taxon>Tupaiidae</taxon>
        <taxon>Tupaia</taxon>
    </lineage>
</organism>
<evidence type="ECO:0000256" key="6">
    <source>
        <dbReference type="SAM" id="MobiDB-lite"/>
    </source>
</evidence>
<evidence type="ECO:0000256" key="3">
    <source>
        <dbReference type="ARBA" id="ARBA00022840"/>
    </source>
</evidence>
<keyword evidence="3 5" id="KW-0067">ATP-binding</keyword>
<dbReference type="GO" id="GO:0016887">
    <property type="term" value="F:ATP hydrolysis activity"/>
    <property type="evidence" value="ECO:0007669"/>
    <property type="project" value="InterPro"/>
</dbReference>
<dbReference type="Pfam" id="PF00118">
    <property type="entry name" value="Cpn60_TCP1"/>
    <property type="match status" value="1"/>
</dbReference>
<dbReference type="InterPro" id="IPR027413">
    <property type="entry name" value="GROEL-like_equatorial_sf"/>
</dbReference>
<proteinExistence type="inferred from homology"/>
<accession>L8Y8Z1</accession>
<dbReference type="AlphaFoldDB" id="L8Y8Z1"/>
<protein>
    <submittedName>
        <fullName evidence="7">T-complex protein 1 subunit delta</fullName>
    </submittedName>
</protein>
<dbReference type="STRING" id="246437.L8Y8Z1"/>
<evidence type="ECO:0000313" key="8">
    <source>
        <dbReference type="Proteomes" id="UP000011518"/>
    </source>
</evidence>
<dbReference type="GO" id="GO:0005524">
    <property type="term" value="F:ATP binding"/>
    <property type="evidence" value="ECO:0007669"/>
    <property type="project" value="UniProtKB-KW"/>
</dbReference>
<evidence type="ECO:0000256" key="4">
    <source>
        <dbReference type="ARBA" id="ARBA00023186"/>
    </source>
</evidence>
<dbReference type="InterPro" id="IPR002423">
    <property type="entry name" value="Cpn60/GroEL/TCP-1"/>
</dbReference>
<dbReference type="EMBL" id="KB365093">
    <property type="protein sequence ID" value="ELV11514.1"/>
    <property type="molecule type" value="Genomic_DNA"/>
</dbReference>
<feature type="region of interest" description="Disordered" evidence="6">
    <location>
        <begin position="1"/>
        <end position="23"/>
    </location>
</feature>
<evidence type="ECO:0000256" key="1">
    <source>
        <dbReference type="ARBA" id="ARBA00008020"/>
    </source>
</evidence>
<reference evidence="8" key="2">
    <citation type="journal article" date="2013" name="Nat. Commun.">
        <title>Genome of the Chinese tree shrew.</title>
        <authorList>
            <person name="Fan Y."/>
            <person name="Huang Z.Y."/>
            <person name="Cao C.C."/>
            <person name="Chen C.S."/>
            <person name="Chen Y.X."/>
            <person name="Fan D.D."/>
            <person name="He J."/>
            <person name="Hou H.L."/>
            <person name="Hu L."/>
            <person name="Hu X.T."/>
            <person name="Jiang X.T."/>
            <person name="Lai R."/>
            <person name="Lang Y.S."/>
            <person name="Liang B."/>
            <person name="Liao S.G."/>
            <person name="Mu D."/>
            <person name="Ma Y.Y."/>
            <person name="Niu Y.Y."/>
            <person name="Sun X.Q."/>
            <person name="Xia J.Q."/>
            <person name="Xiao J."/>
            <person name="Xiong Z.Q."/>
            <person name="Xu L."/>
            <person name="Yang L."/>
            <person name="Zhang Y."/>
            <person name="Zhao W."/>
            <person name="Zhao X.D."/>
            <person name="Zheng Y.T."/>
            <person name="Zhou J.M."/>
            <person name="Zhu Y.B."/>
            <person name="Zhang G.J."/>
            <person name="Wang J."/>
            <person name="Yao Y.G."/>
        </authorList>
    </citation>
    <scope>NUCLEOTIDE SEQUENCE [LARGE SCALE GENOMIC DNA]</scope>
</reference>
<dbReference type="SUPFAM" id="SSF48592">
    <property type="entry name" value="GroEL equatorial domain-like"/>
    <property type="match status" value="1"/>
</dbReference>
<name>L8Y8Z1_TUPCH</name>
<keyword evidence="2 5" id="KW-0547">Nucleotide-binding</keyword>
<keyword evidence="8" id="KW-1185">Reference proteome</keyword>
<dbReference type="InterPro" id="IPR027410">
    <property type="entry name" value="TCP-1-like_intermed_sf"/>
</dbReference>
<evidence type="ECO:0000256" key="5">
    <source>
        <dbReference type="RuleBase" id="RU004187"/>
    </source>
</evidence>
<feature type="compositionally biased region" description="Low complexity" evidence="6">
    <location>
        <begin position="1"/>
        <end position="15"/>
    </location>
</feature>
<dbReference type="SUPFAM" id="SSF54849">
    <property type="entry name" value="GroEL-intermediate domain like"/>
    <property type="match status" value="1"/>
</dbReference>
<dbReference type="GO" id="GO:0051082">
    <property type="term" value="F:unfolded protein binding"/>
    <property type="evidence" value="ECO:0007669"/>
    <property type="project" value="InterPro"/>
</dbReference>
<dbReference type="Gene3D" id="3.30.260.10">
    <property type="entry name" value="TCP-1-like chaperonin intermediate domain"/>
    <property type="match status" value="1"/>
</dbReference>
<dbReference type="Proteomes" id="UP000011518">
    <property type="component" value="Unassembled WGS sequence"/>
</dbReference>
<reference evidence="8" key="1">
    <citation type="submission" date="2012-07" db="EMBL/GenBank/DDBJ databases">
        <title>Genome of the Chinese tree shrew, a rising model animal genetically related to primates.</title>
        <authorList>
            <person name="Zhang G."/>
            <person name="Fan Y."/>
            <person name="Yao Y."/>
            <person name="Huang Z."/>
        </authorList>
    </citation>
    <scope>NUCLEOTIDE SEQUENCE [LARGE SCALE GENOMIC DNA]</scope>
</reference>
<dbReference type="PROSITE" id="PS00995">
    <property type="entry name" value="TCP1_3"/>
    <property type="match status" value="1"/>
</dbReference>
<keyword evidence="4 5" id="KW-0143">Chaperone</keyword>
<comment type="similarity">
    <text evidence="1 5">Belongs to the TCP-1 chaperonin family.</text>
</comment>
<dbReference type="PANTHER" id="PTHR11353">
    <property type="entry name" value="CHAPERONIN"/>
    <property type="match status" value="1"/>
</dbReference>
<dbReference type="InterPro" id="IPR017998">
    <property type="entry name" value="Chaperone_TCP-1"/>
</dbReference>
<gene>
    <name evidence="7" type="ORF">TREES_T100004791</name>
</gene>
<evidence type="ECO:0000256" key="2">
    <source>
        <dbReference type="ARBA" id="ARBA00022741"/>
    </source>
</evidence>